<gene>
    <name evidence="2" type="ORF">QO001_006481</name>
</gene>
<sequence length="258" mass="27743">MGYILAAQPKALLSAESDPMSMLNQIDRMIWPIVPLPEGSKVDSKVDRCVTASIDGGLDALLAADGRLLVEEARLAKGLHDKIAATDPEIAQDPTYIAGRLGSLADMLGLAAERCAPSEFEAVLRQDRFQGLLSALFEDAIRNVDLAAKLDESEESICRKLKELKSIGAVAGNKQGREVINVLLPAARAFLIAEWNSAPETDETLFDLDVYQGLDIAQVEEFFGSEAEAATPSTVPRLGLADLDPDEYEGSHSYAEAA</sequence>
<dbReference type="EMBL" id="JAUSWL010000028">
    <property type="protein sequence ID" value="MDQ0547522.1"/>
    <property type="molecule type" value="Genomic_DNA"/>
</dbReference>
<name>A0AAJ1TUM0_9HYPH</name>
<feature type="region of interest" description="Disordered" evidence="1">
    <location>
        <begin position="228"/>
        <end position="258"/>
    </location>
</feature>
<dbReference type="RefSeq" id="WP_230368515.1">
    <property type="nucleotide sequence ID" value="NZ_JAJALK010000032.1"/>
</dbReference>
<reference evidence="2" key="1">
    <citation type="submission" date="2023-07" db="EMBL/GenBank/DDBJ databases">
        <title>Genomic Encyclopedia of Type Strains, Phase IV (KMG-IV): sequencing the most valuable type-strain genomes for metagenomic binning, comparative biology and taxonomic classification.</title>
        <authorList>
            <person name="Goeker M."/>
        </authorList>
    </citation>
    <scope>NUCLEOTIDE SEQUENCE</scope>
    <source>
        <strain evidence="2">DSM 19569</strain>
    </source>
</reference>
<protein>
    <submittedName>
        <fullName evidence="2">Uncharacterized protein</fullName>
    </submittedName>
</protein>
<dbReference type="SUPFAM" id="SSF46785">
    <property type="entry name" value="Winged helix' DNA-binding domain"/>
    <property type="match status" value="1"/>
</dbReference>
<dbReference type="AlphaFoldDB" id="A0AAJ1TUM0"/>
<accession>A0AAJ1TUM0</accession>
<evidence type="ECO:0000256" key="1">
    <source>
        <dbReference type="SAM" id="MobiDB-lite"/>
    </source>
</evidence>
<dbReference type="InterPro" id="IPR036390">
    <property type="entry name" value="WH_DNA-bd_sf"/>
</dbReference>
<organism evidence="2 3">
    <name type="scientific">Methylobacterium brachiatum</name>
    <dbReference type="NCBI Taxonomy" id="269660"/>
    <lineage>
        <taxon>Bacteria</taxon>
        <taxon>Pseudomonadati</taxon>
        <taxon>Pseudomonadota</taxon>
        <taxon>Alphaproteobacteria</taxon>
        <taxon>Hyphomicrobiales</taxon>
        <taxon>Methylobacteriaceae</taxon>
        <taxon>Methylobacterium</taxon>
    </lineage>
</organism>
<proteinExistence type="predicted"/>
<evidence type="ECO:0000313" key="2">
    <source>
        <dbReference type="EMBL" id="MDQ0547522.1"/>
    </source>
</evidence>
<comment type="caution">
    <text evidence="2">The sequence shown here is derived from an EMBL/GenBank/DDBJ whole genome shotgun (WGS) entry which is preliminary data.</text>
</comment>
<evidence type="ECO:0000313" key="3">
    <source>
        <dbReference type="Proteomes" id="UP001223420"/>
    </source>
</evidence>
<dbReference type="Proteomes" id="UP001223420">
    <property type="component" value="Unassembled WGS sequence"/>
</dbReference>